<evidence type="ECO:0000313" key="8">
    <source>
        <dbReference type="Proteomes" id="UP001501671"/>
    </source>
</evidence>
<dbReference type="Pfam" id="PF00126">
    <property type="entry name" value="HTH_1"/>
    <property type="match status" value="1"/>
</dbReference>
<dbReference type="InterPro" id="IPR036390">
    <property type="entry name" value="WH_DNA-bd_sf"/>
</dbReference>
<evidence type="ECO:0000313" key="7">
    <source>
        <dbReference type="EMBL" id="GAA4333378.1"/>
    </source>
</evidence>
<dbReference type="InterPro" id="IPR000847">
    <property type="entry name" value="LysR_HTH_N"/>
</dbReference>
<dbReference type="Gene3D" id="3.40.190.10">
    <property type="entry name" value="Periplasmic binding protein-like II"/>
    <property type="match status" value="2"/>
</dbReference>
<keyword evidence="5" id="KW-0472">Membrane</keyword>
<keyword evidence="2" id="KW-0805">Transcription regulation</keyword>
<keyword evidence="4" id="KW-0804">Transcription</keyword>
<evidence type="ECO:0000256" key="4">
    <source>
        <dbReference type="ARBA" id="ARBA00023163"/>
    </source>
</evidence>
<evidence type="ECO:0000256" key="2">
    <source>
        <dbReference type="ARBA" id="ARBA00023015"/>
    </source>
</evidence>
<dbReference type="Pfam" id="PF03466">
    <property type="entry name" value="LysR_substrate"/>
    <property type="match status" value="1"/>
</dbReference>
<dbReference type="Gene3D" id="1.10.10.10">
    <property type="entry name" value="Winged helix-like DNA-binding domain superfamily/Winged helix DNA-binding domain"/>
    <property type="match status" value="1"/>
</dbReference>
<evidence type="ECO:0000256" key="3">
    <source>
        <dbReference type="ARBA" id="ARBA00023125"/>
    </source>
</evidence>
<dbReference type="SUPFAM" id="SSF53850">
    <property type="entry name" value="Periplasmic binding protein-like II"/>
    <property type="match status" value="1"/>
</dbReference>
<comment type="caution">
    <text evidence="7">The sequence shown here is derived from an EMBL/GenBank/DDBJ whole genome shotgun (WGS) entry which is preliminary data.</text>
</comment>
<evidence type="ECO:0000256" key="5">
    <source>
        <dbReference type="SAM" id="Phobius"/>
    </source>
</evidence>
<sequence length="305" mass="33405">MNALRAFEAAGRHVSFTKAAAELGVTHGAVSRQVASLEAWLGVPLFRRTAAQLALTDAGREYLAELTPMLNQLALVSMQLKDRAAPAVLRVNAPPTFAMRWLIPRLPGFQLKRPDVEVLLTTSLAPVNFDEGKYDIAIAGAHEPLSGCVSRPFMTELIVPVCHVDLVETNGLTEPAGLAHHALLSYATEPYSWPDWLAAVGLPRLRPRSSLKFEQMFFALQAAVGGLGVVLVPLFLAIDDIIAGRLCTPFGLLAARQRQYFANTPRTNAVMESFWDWLRREGRDTEQSIEQWTAGRPGAPVPDSE</sequence>
<evidence type="ECO:0000256" key="1">
    <source>
        <dbReference type="ARBA" id="ARBA00009437"/>
    </source>
</evidence>
<dbReference type="PANTHER" id="PTHR30537:SF74">
    <property type="entry name" value="HTH-TYPE TRANSCRIPTIONAL REGULATOR TRPI"/>
    <property type="match status" value="1"/>
</dbReference>
<organism evidence="7 8">
    <name type="scientific">Pigmentiphaga soli</name>
    <dbReference type="NCBI Taxonomy" id="1007095"/>
    <lineage>
        <taxon>Bacteria</taxon>
        <taxon>Pseudomonadati</taxon>
        <taxon>Pseudomonadota</taxon>
        <taxon>Betaproteobacteria</taxon>
        <taxon>Burkholderiales</taxon>
        <taxon>Alcaligenaceae</taxon>
        <taxon>Pigmentiphaga</taxon>
    </lineage>
</organism>
<accession>A0ABP8H2P5</accession>
<dbReference type="InterPro" id="IPR036388">
    <property type="entry name" value="WH-like_DNA-bd_sf"/>
</dbReference>
<dbReference type="Proteomes" id="UP001501671">
    <property type="component" value="Unassembled WGS sequence"/>
</dbReference>
<comment type="similarity">
    <text evidence="1">Belongs to the LysR transcriptional regulatory family.</text>
</comment>
<dbReference type="InterPro" id="IPR058163">
    <property type="entry name" value="LysR-type_TF_proteobact-type"/>
</dbReference>
<protein>
    <submittedName>
        <fullName evidence="7">LysR substrate-binding domain-containing protein</fullName>
    </submittedName>
</protein>
<reference evidence="8" key="1">
    <citation type="journal article" date="2019" name="Int. J. Syst. Evol. Microbiol.">
        <title>The Global Catalogue of Microorganisms (GCM) 10K type strain sequencing project: providing services to taxonomists for standard genome sequencing and annotation.</title>
        <authorList>
            <consortium name="The Broad Institute Genomics Platform"/>
            <consortium name="The Broad Institute Genome Sequencing Center for Infectious Disease"/>
            <person name="Wu L."/>
            <person name="Ma J."/>
        </authorList>
    </citation>
    <scope>NUCLEOTIDE SEQUENCE [LARGE SCALE GENOMIC DNA]</scope>
    <source>
        <strain evidence="8">JCM 17666</strain>
    </source>
</reference>
<dbReference type="EMBL" id="BAABFO010000010">
    <property type="protein sequence ID" value="GAA4333378.1"/>
    <property type="molecule type" value="Genomic_DNA"/>
</dbReference>
<keyword evidence="5" id="KW-1133">Transmembrane helix</keyword>
<keyword evidence="3" id="KW-0238">DNA-binding</keyword>
<dbReference type="PANTHER" id="PTHR30537">
    <property type="entry name" value="HTH-TYPE TRANSCRIPTIONAL REGULATOR"/>
    <property type="match status" value="1"/>
</dbReference>
<keyword evidence="5" id="KW-0812">Transmembrane</keyword>
<dbReference type="PRINTS" id="PR00039">
    <property type="entry name" value="HTHLYSR"/>
</dbReference>
<gene>
    <name evidence="7" type="ORF">GCM10023144_24590</name>
</gene>
<dbReference type="InterPro" id="IPR005119">
    <property type="entry name" value="LysR_subst-bd"/>
</dbReference>
<proteinExistence type="inferred from homology"/>
<dbReference type="RefSeq" id="WP_345249779.1">
    <property type="nucleotide sequence ID" value="NZ_BAABFO010000010.1"/>
</dbReference>
<dbReference type="SUPFAM" id="SSF46785">
    <property type="entry name" value="Winged helix' DNA-binding domain"/>
    <property type="match status" value="1"/>
</dbReference>
<keyword evidence="8" id="KW-1185">Reference proteome</keyword>
<feature type="transmembrane region" description="Helical" evidence="5">
    <location>
        <begin position="216"/>
        <end position="238"/>
    </location>
</feature>
<dbReference type="PROSITE" id="PS50931">
    <property type="entry name" value="HTH_LYSR"/>
    <property type="match status" value="1"/>
</dbReference>
<name>A0ABP8H2P5_9BURK</name>
<evidence type="ECO:0000259" key="6">
    <source>
        <dbReference type="PROSITE" id="PS50931"/>
    </source>
</evidence>
<dbReference type="CDD" id="cd08432">
    <property type="entry name" value="PBP2_GcdR_TrpI_HvrB_AmpR_like"/>
    <property type="match status" value="1"/>
</dbReference>
<feature type="domain" description="HTH lysR-type" evidence="6">
    <location>
        <begin position="1"/>
        <end position="56"/>
    </location>
</feature>